<keyword evidence="6" id="KW-0067">ATP-binding</keyword>
<comment type="pathway">
    <text evidence="1">Protein modification; protein lipoylation via exogenous pathway; protein N(6)-(lipoyl)lysine from lipoate: step 2/2.</text>
</comment>
<dbReference type="SUPFAM" id="SSF55681">
    <property type="entry name" value="Class II aaRS and biotin synthetases"/>
    <property type="match status" value="1"/>
</dbReference>
<name>A0A953NEK7_9MOLU</name>
<evidence type="ECO:0000256" key="4">
    <source>
        <dbReference type="ARBA" id="ARBA00022598"/>
    </source>
</evidence>
<dbReference type="NCBIfam" id="TIGR00545">
    <property type="entry name" value="lipoyltrans"/>
    <property type="match status" value="1"/>
</dbReference>
<evidence type="ECO:0000256" key="3">
    <source>
        <dbReference type="ARBA" id="ARBA00012367"/>
    </source>
</evidence>
<keyword evidence="10" id="KW-1185">Reference proteome</keyword>
<dbReference type="CDD" id="cd16443">
    <property type="entry name" value="LplA"/>
    <property type="match status" value="1"/>
</dbReference>
<evidence type="ECO:0000259" key="8">
    <source>
        <dbReference type="PROSITE" id="PS51733"/>
    </source>
</evidence>
<evidence type="ECO:0000313" key="9">
    <source>
        <dbReference type="EMBL" id="MBZ4195513.1"/>
    </source>
</evidence>
<dbReference type="AlphaFoldDB" id="A0A953NEK7"/>
<dbReference type="Pfam" id="PF10437">
    <property type="entry name" value="Lip_prot_lig_C"/>
    <property type="match status" value="1"/>
</dbReference>
<feature type="domain" description="BPL/LPL catalytic" evidence="8">
    <location>
        <begin position="26"/>
        <end position="211"/>
    </location>
</feature>
<dbReference type="InterPro" id="IPR019491">
    <property type="entry name" value="Lipoate_protein_ligase_C"/>
</dbReference>
<proteinExistence type="predicted"/>
<dbReference type="RefSeq" id="WP_205517418.1">
    <property type="nucleotide sequence ID" value="NZ_CP070479.1"/>
</dbReference>
<comment type="pathway">
    <text evidence="2">Protein modification; protein lipoylation via exogenous pathway; protein N(6)-(lipoyl)lysine from lipoate: step 1/2.</text>
</comment>
<dbReference type="InterPro" id="IPR004562">
    <property type="entry name" value="LipoylTrfase_LipoateP_Ligase"/>
</dbReference>
<protein>
    <recommendedName>
        <fullName evidence="3">lipoate--protein ligase</fullName>
        <ecNumber evidence="3">6.3.1.20</ecNumber>
    </recommendedName>
</protein>
<dbReference type="GO" id="GO:0016979">
    <property type="term" value="F:lipoate-protein ligase activity"/>
    <property type="evidence" value="ECO:0007669"/>
    <property type="project" value="UniProtKB-EC"/>
</dbReference>
<dbReference type="Pfam" id="PF21948">
    <property type="entry name" value="LplA-B_cat"/>
    <property type="match status" value="1"/>
</dbReference>
<reference evidence="9 10" key="1">
    <citation type="submission" date="2021-09" db="EMBL/GenBank/DDBJ databases">
        <title>WGS of Mycoplasma sp. Zaradi2 strains.</title>
        <authorList>
            <person name="Spergser J."/>
        </authorList>
    </citation>
    <scope>NUCLEOTIDE SEQUENCE [LARGE SCALE GENOMIC DNA]</scope>
    <source>
        <strain evidence="9 10">1331</strain>
    </source>
</reference>
<dbReference type="Gene3D" id="3.30.390.50">
    <property type="entry name" value="CO dehydrogenase flavoprotein, C-terminal domain"/>
    <property type="match status" value="1"/>
</dbReference>
<dbReference type="Proteomes" id="UP000772186">
    <property type="component" value="Unassembled WGS sequence"/>
</dbReference>
<dbReference type="InterPro" id="IPR045864">
    <property type="entry name" value="aa-tRNA-synth_II/BPL/LPL"/>
</dbReference>
<dbReference type="Gene3D" id="3.30.930.10">
    <property type="entry name" value="Bira Bifunctional Protein, Domain 2"/>
    <property type="match status" value="1"/>
</dbReference>
<evidence type="ECO:0000256" key="1">
    <source>
        <dbReference type="ARBA" id="ARBA00005085"/>
    </source>
</evidence>
<accession>A0A953NEK7</accession>
<dbReference type="GO" id="GO:0005524">
    <property type="term" value="F:ATP binding"/>
    <property type="evidence" value="ECO:0007669"/>
    <property type="project" value="UniProtKB-KW"/>
</dbReference>
<evidence type="ECO:0000256" key="6">
    <source>
        <dbReference type="ARBA" id="ARBA00022840"/>
    </source>
</evidence>
<evidence type="ECO:0000256" key="2">
    <source>
        <dbReference type="ARBA" id="ARBA00005124"/>
    </source>
</evidence>
<dbReference type="PANTHER" id="PTHR12561">
    <property type="entry name" value="LIPOATE-PROTEIN LIGASE"/>
    <property type="match status" value="1"/>
</dbReference>
<dbReference type="PROSITE" id="PS51733">
    <property type="entry name" value="BPL_LPL_CATALYTIC"/>
    <property type="match status" value="1"/>
</dbReference>
<keyword evidence="4 9" id="KW-0436">Ligase</keyword>
<dbReference type="GO" id="GO:0009249">
    <property type="term" value="P:protein lipoylation"/>
    <property type="evidence" value="ECO:0007669"/>
    <property type="project" value="InterPro"/>
</dbReference>
<comment type="catalytic activity">
    <reaction evidence="7">
        <text>L-lysyl-[lipoyl-carrier protein] + (R)-lipoate + ATP = N(6)-[(R)-lipoyl]-L-lysyl-[lipoyl-carrier protein] + AMP + diphosphate + H(+)</text>
        <dbReference type="Rhea" id="RHEA:49288"/>
        <dbReference type="Rhea" id="RHEA-COMP:10500"/>
        <dbReference type="Rhea" id="RHEA-COMP:10502"/>
        <dbReference type="ChEBI" id="CHEBI:15378"/>
        <dbReference type="ChEBI" id="CHEBI:29969"/>
        <dbReference type="ChEBI" id="CHEBI:30616"/>
        <dbReference type="ChEBI" id="CHEBI:33019"/>
        <dbReference type="ChEBI" id="CHEBI:83088"/>
        <dbReference type="ChEBI" id="CHEBI:83099"/>
        <dbReference type="ChEBI" id="CHEBI:456215"/>
        <dbReference type="EC" id="6.3.1.20"/>
    </reaction>
</comment>
<gene>
    <name evidence="9" type="ORF">LAD73_02170</name>
</gene>
<dbReference type="SUPFAM" id="SSF82649">
    <property type="entry name" value="SufE/NifU"/>
    <property type="match status" value="1"/>
</dbReference>
<dbReference type="EMBL" id="JAIQBY010000023">
    <property type="protein sequence ID" value="MBZ4195513.1"/>
    <property type="molecule type" value="Genomic_DNA"/>
</dbReference>
<comment type="caution">
    <text evidence="9">The sequence shown here is derived from an EMBL/GenBank/DDBJ whole genome shotgun (WGS) entry which is preliminary data.</text>
</comment>
<dbReference type="PANTHER" id="PTHR12561:SF3">
    <property type="entry name" value="LIPOYLTRANSFERASE 1, MITOCHONDRIAL"/>
    <property type="match status" value="1"/>
</dbReference>
<evidence type="ECO:0000256" key="5">
    <source>
        <dbReference type="ARBA" id="ARBA00022741"/>
    </source>
</evidence>
<dbReference type="GO" id="GO:0017118">
    <property type="term" value="F:lipoyltransferase activity"/>
    <property type="evidence" value="ECO:0007669"/>
    <property type="project" value="TreeGrafter"/>
</dbReference>
<dbReference type="InterPro" id="IPR004143">
    <property type="entry name" value="BPL_LPL_catalytic"/>
</dbReference>
<dbReference type="EC" id="6.3.1.20" evidence="3"/>
<evidence type="ECO:0000256" key="7">
    <source>
        <dbReference type="ARBA" id="ARBA00048037"/>
    </source>
</evidence>
<keyword evidence="5" id="KW-0547">Nucleotide-binding</keyword>
<sequence length="326" mass="37527">MKIFVIKTNEPYETLAYENIIMNDKDITGDVLVLYQHRKSIIIGNNQNAFEEINREYVKENDILVQRRKSGGGAVYHDIDNLNFSFISDKSSNNSYQKFLRPILNFLTSLGLQTEFHGRNDILANGCKISGNAQYISGDRIVSHGTLLFDVDMTNLAKALNPNKIKFESKGIKSVRARVANINDLLENKMTVDEFRNALVDYFVKNENSTLEEIPYAKYEKQFKEVSELFKSDKWNYDRAANFTYSNVEKFPGGLIKVYGEIKDARIVNLIFTGDFLSKKDVREIEPLFKSVRYNEESILEILDKIDIESYFGTITKEELIKIILG</sequence>
<dbReference type="GO" id="GO:0005737">
    <property type="term" value="C:cytoplasm"/>
    <property type="evidence" value="ECO:0007669"/>
    <property type="project" value="TreeGrafter"/>
</dbReference>
<evidence type="ECO:0000313" key="10">
    <source>
        <dbReference type="Proteomes" id="UP000772186"/>
    </source>
</evidence>
<organism evidence="9 10">
    <name type="scientific">Mycoplasma tauri</name>
    <dbReference type="NCBI Taxonomy" id="547987"/>
    <lineage>
        <taxon>Bacteria</taxon>
        <taxon>Bacillati</taxon>
        <taxon>Mycoplasmatota</taxon>
        <taxon>Mollicutes</taxon>
        <taxon>Mycoplasmataceae</taxon>
        <taxon>Mycoplasma</taxon>
    </lineage>
</organism>